<feature type="region of interest" description="Disordered" evidence="1">
    <location>
        <begin position="18"/>
        <end position="37"/>
    </location>
</feature>
<dbReference type="InterPro" id="IPR029058">
    <property type="entry name" value="AB_hydrolase_fold"/>
</dbReference>
<evidence type="ECO:0000313" key="3">
    <source>
        <dbReference type="Proteomes" id="UP001595859"/>
    </source>
</evidence>
<keyword evidence="3" id="KW-1185">Reference proteome</keyword>
<dbReference type="Proteomes" id="UP001595859">
    <property type="component" value="Unassembled WGS sequence"/>
</dbReference>
<accession>A0ABV9RYK8</accession>
<evidence type="ECO:0008006" key="4">
    <source>
        <dbReference type="Google" id="ProtNLM"/>
    </source>
</evidence>
<dbReference type="EMBL" id="JBHSIS010000006">
    <property type="protein sequence ID" value="MFC4854445.1"/>
    <property type="molecule type" value="Genomic_DNA"/>
</dbReference>
<proteinExistence type="predicted"/>
<protein>
    <recommendedName>
        <fullName evidence="4">Alpha/beta hydrolase family protein</fullName>
    </recommendedName>
</protein>
<comment type="caution">
    <text evidence="2">The sequence shown here is derived from an EMBL/GenBank/DDBJ whole genome shotgun (WGS) entry which is preliminary data.</text>
</comment>
<evidence type="ECO:0000313" key="2">
    <source>
        <dbReference type="EMBL" id="MFC4854445.1"/>
    </source>
</evidence>
<sequence length="407" mass="42852">MIIMSLVATGVLACTAKQEAPSPSRGDGNAKTSVTCESQKTREPCSDIVMDGRTWRYAYFPAAGNTAETVVLDFGGPGSSVLSGEAGLSAFLSAFPSIGRRYNVIAIEEPWVTEPQSPECRQAQATYYAAVRAVSATLVDAATGMVERCGLADNSQRWGFDASTYHSLVKAISARHQLAVTGFIGHSWGSVRLSYLDAATLDWAILVRPFPTGTDRNSLIAARAEAMAGLVADMQPIDAAGVPGRSLPVTAFDHYSAVVDLGYLGSKSFDDTSQGVLDGTDLAQIGRLSDSLWKRFGRESLSPGALAQLQETCANIGGVPGVVDDIGSVADVLTAMQVPCQAIPVAQAAPEFATSTCIVASQLDTVTPVDLVRSTWGSAAAELHFVESAQRSHSSFDGLEKCLAKYV</sequence>
<dbReference type="RefSeq" id="WP_378056388.1">
    <property type="nucleotide sequence ID" value="NZ_JBHSIS010000006.1"/>
</dbReference>
<name>A0ABV9RYK8_9PSEU</name>
<reference evidence="3" key="1">
    <citation type="journal article" date="2019" name="Int. J. Syst. Evol. Microbiol.">
        <title>The Global Catalogue of Microorganisms (GCM) 10K type strain sequencing project: providing services to taxonomists for standard genome sequencing and annotation.</title>
        <authorList>
            <consortium name="The Broad Institute Genomics Platform"/>
            <consortium name="The Broad Institute Genome Sequencing Center for Infectious Disease"/>
            <person name="Wu L."/>
            <person name="Ma J."/>
        </authorList>
    </citation>
    <scope>NUCLEOTIDE SEQUENCE [LARGE SCALE GENOMIC DNA]</scope>
    <source>
        <strain evidence="3">ZS-22-S1</strain>
    </source>
</reference>
<dbReference type="SUPFAM" id="SSF53474">
    <property type="entry name" value="alpha/beta-Hydrolases"/>
    <property type="match status" value="1"/>
</dbReference>
<organism evidence="2 3">
    <name type="scientific">Actinophytocola glycyrrhizae</name>
    <dbReference type="NCBI Taxonomy" id="2044873"/>
    <lineage>
        <taxon>Bacteria</taxon>
        <taxon>Bacillati</taxon>
        <taxon>Actinomycetota</taxon>
        <taxon>Actinomycetes</taxon>
        <taxon>Pseudonocardiales</taxon>
        <taxon>Pseudonocardiaceae</taxon>
    </lineage>
</organism>
<gene>
    <name evidence="2" type="ORF">ACFPCV_13100</name>
</gene>
<evidence type="ECO:0000256" key="1">
    <source>
        <dbReference type="SAM" id="MobiDB-lite"/>
    </source>
</evidence>